<accession>A0A7Y9S6A6</accession>
<dbReference type="InterPro" id="IPR029063">
    <property type="entry name" value="SAM-dependent_MTases_sf"/>
</dbReference>
<keyword evidence="2 3" id="KW-0808">Transferase</keyword>
<dbReference type="InterPro" id="IPR007213">
    <property type="entry name" value="Ppm1/Ppm2/Tcmp"/>
</dbReference>
<dbReference type="SUPFAM" id="SSF53335">
    <property type="entry name" value="S-adenosyl-L-methionine-dependent methyltransferases"/>
    <property type="match status" value="1"/>
</dbReference>
<comment type="caution">
    <text evidence="3">The sequence shown here is derived from an EMBL/GenBank/DDBJ whole genome shotgun (WGS) entry which is preliminary data.</text>
</comment>
<evidence type="ECO:0000313" key="4">
    <source>
        <dbReference type="Proteomes" id="UP000521748"/>
    </source>
</evidence>
<evidence type="ECO:0000313" key="3">
    <source>
        <dbReference type="EMBL" id="NYE95298.1"/>
    </source>
</evidence>
<gene>
    <name evidence="3" type="ORF">FHU41_001519</name>
</gene>
<keyword evidence="1 3" id="KW-0489">Methyltransferase</keyword>
<evidence type="ECO:0000256" key="1">
    <source>
        <dbReference type="ARBA" id="ARBA00022603"/>
    </source>
</evidence>
<dbReference type="Pfam" id="PF04072">
    <property type="entry name" value="LCM"/>
    <property type="match status" value="1"/>
</dbReference>
<keyword evidence="4" id="KW-1185">Reference proteome</keyword>
<organism evidence="3 4">
    <name type="scientific">Psychromicrobium silvestre</name>
    <dbReference type="NCBI Taxonomy" id="1645614"/>
    <lineage>
        <taxon>Bacteria</taxon>
        <taxon>Bacillati</taxon>
        <taxon>Actinomycetota</taxon>
        <taxon>Actinomycetes</taxon>
        <taxon>Micrococcales</taxon>
        <taxon>Micrococcaceae</taxon>
        <taxon>Psychromicrobium</taxon>
    </lineage>
</organism>
<dbReference type="EMBL" id="JACBYQ010000001">
    <property type="protein sequence ID" value="NYE95298.1"/>
    <property type="molecule type" value="Genomic_DNA"/>
</dbReference>
<dbReference type="Proteomes" id="UP000521748">
    <property type="component" value="Unassembled WGS sequence"/>
</dbReference>
<dbReference type="GO" id="GO:0008168">
    <property type="term" value="F:methyltransferase activity"/>
    <property type="evidence" value="ECO:0007669"/>
    <property type="project" value="UniProtKB-KW"/>
</dbReference>
<reference evidence="3 4" key="1">
    <citation type="submission" date="2020-07" db="EMBL/GenBank/DDBJ databases">
        <title>Sequencing the genomes of 1000 actinobacteria strains.</title>
        <authorList>
            <person name="Klenk H.-P."/>
        </authorList>
    </citation>
    <scope>NUCLEOTIDE SEQUENCE [LARGE SCALE GENOMIC DNA]</scope>
    <source>
        <strain evidence="3 4">DSM 102047</strain>
    </source>
</reference>
<sequence length="44" mass="4810">MVILAAGLGTRAFRLELPTEFRTFEIDQAQTQPSSSALLSEKEG</sequence>
<dbReference type="GO" id="GO:0032259">
    <property type="term" value="P:methylation"/>
    <property type="evidence" value="ECO:0007669"/>
    <property type="project" value="UniProtKB-KW"/>
</dbReference>
<protein>
    <submittedName>
        <fullName evidence="3">O-methyltransferase involved in polyketide biosynthesis</fullName>
    </submittedName>
</protein>
<proteinExistence type="predicted"/>
<dbReference type="Gene3D" id="3.40.50.150">
    <property type="entry name" value="Vaccinia Virus protein VP39"/>
    <property type="match status" value="1"/>
</dbReference>
<dbReference type="AlphaFoldDB" id="A0A7Y9S6A6"/>
<evidence type="ECO:0000256" key="2">
    <source>
        <dbReference type="ARBA" id="ARBA00022679"/>
    </source>
</evidence>
<name>A0A7Y9S6A6_9MICC</name>